<keyword evidence="3" id="KW-0479">Metal-binding</keyword>
<dbReference type="Proteomes" id="UP000681594">
    <property type="component" value="Unassembled WGS sequence"/>
</dbReference>
<keyword evidence="13" id="KW-1185">Reference proteome</keyword>
<evidence type="ECO:0000313" key="13">
    <source>
        <dbReference type="Proteomes" id="UP000681594"/>
    </source>
</evidence>
<evidence type="ECO:0000256" key="4">
    <source>
        <dbReference type="ARBA" id="ARBA00022763"/>
    </source>
</evidence>
<dbReference type="SMART" id="SM00478">
    <property type="entry name" value="ENDO3c"/>
    <property type="match status" value="1"/>
</dbReference>
<keyword evidence="7" id="KW-0411">Iron-sulfur</keyword>
<dbReference type="InterPro" id="IPR004035">
    <property type="entry name" value="Endouclease-III_FeS-bd_BS"/>
</dbReference>
<evidence type="ECO:0000256" key="1">
    <source>
        <dbReference type="ARBA" id="ARBA00001966"/>
    </source>
</evidence>
<dbReference type="Gene3D" id="1.10.340.30">
    <property type="entry name" value="Hypothetical protein, domain 2"/>
    <property type="match status" value="1"/>
</dbReference>
<accession>A0ABS4AHL2</accession>
<dbReference type="Gene3D" id="1.10.1670.10">
    <property type="entry name" value="Helix-hairpin-Helix base-excision DNA repair enzymes (C-terminal)"/>
    <property type="match status" value="1"/>
</dbReference>
<dbReference type="InterPro" id="IPR011257">
    <property type="entry name" value="DNA_glycosylase"/>
</dbReference>
<evidence type="ECO:0000256" key="2">
    <source>
        <dbReference type="ARBA" id="ARBA00008343"/>
    </source>
</evidence>
<reference evidence="12 13" key="1">
    <citation type="submission" date="2021-03" db="EMBL/GenBank/DDBJ databases">
        <authorList>
            <person name="So Y."/>
        </authorList>
    </citation>
    <scope>NUCLEOTIDE SEQUENCE [LARGE SCALE GENOMIC DNA]</scope>
    <source>
        <strain evidence="12 13">SSH11</strain>
    </source>
</reference>
<keyword evidence="8" id="KW-0234">DNA repair</keyword>
<protein>
    <submittedName>
        <fullName evidence="12">Fe-S cluster assembly protein HesB</fullName>
    </submittedName>
</protein>
<keyword evidence="9" id="KW-0326">Glycosidase</keyword>
<comment type="cofactor">
    <cofactor evidence="1">
        <name>[4Fe-4S] cluster</name>
        <dbReference type="ChEBI" id="CHEBI:49883"/>
    </cofactor>
</comment>
<evidence type="ECO:0000259" key="11">
    <source>
        <dbReference type="SMART" id="SM00478"/>
    </source>
</evidence>
<dbReference type="PANTHER" id="PTHR47203">
    <property type="match status" value="1"/>
</dbReference>
<keyword evidence="5" id="KW-0378">Hydrolase</keyword>
<evidence type="ECO:0000256" key="8">
    <source>
        <dbReference type="ARBA" id="ARBA00023204"/>
    </source>
</evidence>
<dbReference type="EMBL" id="JAGIZB010000013">
    <property type="protein sequence ID" value="MBP0446020.1"/>
    <property type="molecule type" value="Genomic_DNA"/>
</dbReference>
<dbReference type="CDD" id="cd00056">
    <property type="entry name" value="ENDO3c"/>
    <property type="match status" value="1"/>
</dbReference>
<dbReference type="InterPro" id="IPR023170">
    <property type="entry name" value="HhH_base_excis_C"/>
</dbReference>
<dbReference type="PANTHER" id="PTHR47203:SF1">
    <property type="entry name" value="HYPOTHETICAL BASE EXCISION DNA REPAIR PROTEIN (EUROFUNG)"/>
    <property type="match status" value="1"/>
</dbReference>
<evidence type="ECO:0000256" key="7">
    <source>
        <dbReference type="ARBA" id="ARBA00023014"/>
    </source>
</evidence>
<dbReference type="RefSeq" id="WP_209380287.1">
    <property type="nucleotide sequence ID" value="NZ_JAGIZB010000013.1"/>
</dbReference>
<evidence type="ECO:0000256" key="6">
    <source>
        <dbReference type="ARBA" id="ARBA00023004"/>
    </source>
</evidence>
<organism evidence="12 13">
    <name type="scientific">Pararoseomonas baculiformis</name>
    <dbReference type="NCBI Taxonomy" id="2820812"/>
    <lineage>
        <taxon>Bacteria</taxon>
        <taxon>Pseudomonadati</taxon>
        <taxon>Pseudomonadota</taxon>
        <taxon>Alphaproteobacteria</taxon>
        <taxon>Acetobacterales</taxon>
        <taxon>Acetobacteraceae</taxon>
        <taxon>Pararoseomonas</taxon>
    </lineage>
</organism>
<dbReference type="InterPro" id="IPR003651">
    <property type="entry name" value="Endonuclease3_FeS-loop_motif"/>
</dbReference>
<sequence>MLAPDPTALSPQSRLLEAHRRLCEAYGCPIAYFHALEPLDELVSSLLSHRTRNADSARAFRQLRDGFPGWEAVRDAPVEAVQDAIAPCTWPEAKAPALQRILQLITARRGALDLDHLADMPVQQAREWLESLPGVGPKTSAAVLSFSMLRARALPVDSHHHRVAQRLGIIPGNLPVGPSHRVMEAMLPPEWDAQQVYDHHEVLMLHGQRVCHFRSPACGRCVVLDLCPTGQARMRPSRDGVTTPIDRQPNPA</sequence>
<feature type="domain" description="HhH-GPD" evidence="11">
    <location>
        <begin position="47"/>
        <end position="209"/>
    </location>
</feature>
<evidence type="ECO:0000256" key="5">
    <source>
        <dbReference type="ARBA" id="ARBA00022801"/>
    </source>
</evidence>
<evidence type="ECO:0000256" key="10">
    <source>
        <dbReference type="SAM" id="MobiDB-lite"/>
    </source>
</evidence>
<dbReference type="PROSITE" id="PS00764">
    <property type="entry name" value="ENDONUCLEASE_III_1"/>
    <property type="match status" value="1"/>
</dbReference>
<gene>
    <name evidence="12" type="ORF">J8J14_14680</name>
</gene>
<proteinExistence type="inferred from homology"/>
<dbReference type="SUPFAM" id="SSF48150">
    <property type="entry name" value="DNA-glycosylase"/>
    <property type="match status" value="1"/>
</dbReference>
<comment type="similarity">
    <text evidence="2">Belongs to the Nth/MutY family.</text>
</comment>
<evidence type="ECO:0000256" key="3">
    <source>
        <dbReference type="ARBA" id="ARBA00022723"/>
    </source>
</evidence>
<keyword evidence="4" id="KW-0227">DNA damage</keyword>
<keyword evidence="6" id="KW-0408">Iron</keyword>
<dbReference type="Pfam" id="PF00730">
    <property type="entry name" value="HhH-GPD"/>
    <property type="match status" value="1"/>
</dbReference>
<dbReference type="Pfam" id="PF10576">
    <property type="entry name" value="EndIII_4Fe-2S"/>
    <property type="match status" value="1"/>
</dbReference>
<dbReference type="PIRSF" id="PIRSF001435">
    <property type="entry name" value="Nth"/>
    <property type="match status" value="1"/>
</dbReference>
<comment type="caution">
    <text evidence="12">The sequence shown here is derived from an EMBL/GenBank/DDBJ whole genome shotgun (WGS) entry which is preliminary data.</text>
</comment>
<dbReference type="InterPro" id="IPR003265">
    <property type="entry name" value="HhH-GPD_domain"/>
</dbReference>
<feature type="region of interest" description="Disordered" evidence="10">
    <location>
        <begin position="233"/>
        <end position="252"/>
    </location>
</feature>
<evidence type="ECO:0000313" key="12">
    <source>
        <dbReference type="EMBL" id="MBP0446020.1"/>
    </source>
</evidence>
<name>A0ABS4AHL2_9PROT</name>
<evidence type="ECO:0000256" key="9">
    <source>
        <dbReference type="ARBA" id="ARBA00023295"/>
    </source>
</evidence>